<organism evidence="2 3">
    <name type="scientific">Chrysodeixis includens</name>
    <name type="common">Soybean looper</name>
    <name type="synonym">Pseudoplusia includens</name>
    <dbReference type="NCBI Taxonomy" id="689277"/>
    <lineage>
        <taxon>Eukaryota</taxon>
        <taxon>Metazoa</taxon>
        <taxon>Ecdysozoa</taxon>
        <taxon>Arthropoda</taxon>
        <taxon>Hexapoda</taxon>
        <taxon>Insecta</taxon>
        <taxon>Pterygota</taxon>
        <taxon>Neoptera</taxon>
        <taxon>Endopterygota</taxon>
        <taxon>Lepidoptera</taxon>
        <taxon>Glossata</taxon>
        <taxon>Ditrysia</taxon>
        <taxon>Noctuoidea</taxon>
        <taxon>Noctuidae</taxon>
        <taxon>Plusiinae</taxon>
        <taxon>Chrysodeixis</taxon>
    </lineage>
</organism>
<dbReference type="Proteomes" id="UP001154114">
    <property type="component" value="Chromosome 1"/>
</dbReference>
<dbReference type="AlphaFoldDB" id="A0A9P0BKT3"/>
<evidence type="ECO:0000256" key="1">
    <source>
        <dbReference type="SAM" id="MobiDB-lite"/>
    </source>
</evidence>
<gene>
    <name evidence="2" type="ORF">CINC_LOCUS374</name>
</gene>
<feature type="compositionally biased region" description="Basic and acidic residues" evidence="1">
    <location>
        <begin position="426"/>
        <end position="437"/>
    </location>
</feature>
<protein>
    <submittedName>
        <fullName evidence="2">Uncharacterized protein</fullName>
    </submittedName>
</protein>
<proteinExistence type="predicted"/>
<feature type="region of interest" description="Disordered" evidence="1">
    <location>
        <begin position="369"/>
        <end position="477"/>
    </location>
</feature>
<dbReference type="Gene3D" id="3.30.1370.210">
    <property type="match status" value="1"/>
</dbReference>
<evidence type="ECO:0000313" key="3">
    <source>
        <dbReference type="Proteomes" id="UP001154114"/>
    </source>
</evidence>
<evidence type="ECO:0000313" key="2">
    <source>
        <dbReference type="EMBL" id="CAH0578002.1"/>
    </source>
</evidence>
<keyword evidence="3" id="KW-1185">Reference proteome</keyword>
<dbReference type="EMBL" id="LR824004">
    <property type="protein sequence ID" value="CAH0578002.1"/>
    <property type="molecule type" value="Genomic_DNA"/>
</dbReference>
<feature type="compositionally biased region" description="Basic residues" evidence="1">
    <location>
        <begin position="448"/>
        <end position="464"/>
    </location>
</feature>
<name>A0A9P0BKT3_CHRIL</name>
<sequence length="477" mass="53710">MSRFITPARERPVLDYNHCIDFQRGFCKRPICSYLHKFDLQLMKRHIKFCRNFQYPTGCHRRICKFLHAPFEDEELFQSLNIFPLALIERYIFTHTDSEFYRFIVEYIAPTLKPWGIACPVGPLPAQIWLASLPPPPQIIYDFHRRVAEARLPVPIILISYSNITMPRNVPTDPYIPPHMFTGASSPWIYPVPCVSNGGIPTPVEYVVDNVYPNMQHSPAPISDEDLPPMFAHNVVNDSPIPSPPLINCAASSGMSSPIPIQPRLRYTKIRAHQSPPTSHISNTSSEYGSCSCSICSICVSSSAPEPSVRFTAIRPSSPTTPQAPVLRRKIRTFFEHLAPAAPIDGPGPSRMTPAQYYPLRARTNPLPIRFPAITPASPTPPLPDVASPNQVVISPEASRRRSPQNQLSHGNEQGKEMLSPKSSGSRKESGTERPAAKDAYTSPRASDRKRRMRRMRRRRRAAAKRPDLEYDTDSDN</sequence>
<accession>A0A9P0BKT3</accession>
<reference evidence="2" key="1">
    <citation type="submission" date="2021-12" db="EMBL/GenBank/DDBJ databases">
        <authorList>
            <person name="King R."/>
        </authorList>
    </citation>
    <scope>NUCLEOTIDE SEQUENCE</scope>
</reference>